<dbReference type="InterPro" id="IPR006935">
    <property type="entry name" value="Helicase/UvrB_N"/>
</dbReference>
<dbReference type="PANTHER" id="PTHR47396">
    <property type="entry name" value="TYPE I RESTRICTION ENZYME ECOKI R PROTEIN"/>
    <property type="match status" value="1"/>
</dbReference>
<name>A0A2I6UGS1_9CAUD</name>
<dbReference type="SMART" id="SM00490">
    <property type="entry name" value="HELICc"/>
    <property type="match status" value="1"/>
</dbReference>
<protein>
    <submittedName>
        <fullName evidence="3">Superfamily II helicase</fullName>
    </submittedName>
</protein>
<dbReference type="GO" id="GO:0004386">
    <property type="term" value="F:helicase activity"/>
    <property type="evidence" value="ECO:0007669"/>
    <property type="project" value="UniProtKB-KW"/>
</dbReference>
<organism evidence="3 4">
    <name type="scientific">Salinibacter phage M8CRM-1</name>
    <dbReference type="NCBI Taxonomy" id="2681612"/>
    <lineage>
        <taxon>Viruses</taxon>
        <taxon>Duplodnaviria</taxon>
        <taxon>Heunggongvirae</taxon>
        <taxon>Uroviricota</taxon>
        <taxon>Caudoviricetes</taxon>
        <taxon>Kryptosalinivirus</taxon>
        <taxon>Kryptosalinivirus M8CRM1</taxon>
    </lineage>
</organism>
<sequence length="610" mass="68811">MAYEPRDYQDEDLEKVRREYEKGNTRLLGHAATGLGKTVFATFLPKRFPELFEHGMLVIAPRREIVFQFRDDITQMYPDASVGIEMGRHRAKGREDVVVSSADTLGRMVGTRIEKFVRDYGIIVVDECHHTTEGGMNDNILSWFGQGAGLREEIEPGVKPLVVHLTATPNRTDGQSLAPFVDAVAFSRSIRFGVENGWLTDIRAYRVTEEAIGGVLNMDSYEADLIVHAYQKYCLGMKTLVFAGGLDVADEAAERFGDVGISAAYLDGETEKEDRDRILTAHKDGELDVITNYGVLTEGYNDPHLQAGILQRATKSDLLYQQIIGRFLRPSCPVDTVDTAEERKQMIAESDKPAAHIIDIVGVTEKNQIVTVPEVFGLSNELDTEGKKMIEEVMDVVDEIEEEEPERPIRDVESLEDIETAVQKVDVWSQTVYNEKLKKVSPLRWVISENVASLYLPENPSPGGYREETPMIVRLQPSEQEGLYDVVHIDVGGWVEPPRGRGYPKRASVEHKGQIPERRLKAYMKKVDRWVMENNEKVYKKVRRDFFEANEPASDKQIERLKREGVEFGQNVTALTAQTLLAHAKIEGKVEKIIEGENGDNKSQELLNQT</sequence>
<dbReference type="PROSITE" id="PS51192">
    <property type="entry name" value="HELICASE_ATP_BIND_1"/>
    <property type="match status" value="1"/>
</dbReference>
<dbReference type="KEGG" id="vg:40236306"/>
<dbReference type="SUPFAM" id="SSF52540">
    <property type="entry name" value="P-loop containing nucleoside triphosphate hydrolases"/>
    <property type="match status" value="1"/>
</dbReference>
<keyword evidence="3" id="KW-0547">Nucleotide-binding</keyword>
<accession>A0A2I6UGS1</accession>
<proteinExistence type="predicted"/>
<dbReference type="InterPro" id="IPR050742">
    <property type="entry name" value="Helicase_Restrict-Modif_Enz"/>
</dbReference>
<feature type="domain" description="Helicase C-terminal" evidence="2">
    <location>
        <begin position="225"/>
        <end position="369"/>
    </location>
</feature>
<evidence type="ECO:0000313" key="4">
    <source>
        <dbReference type="Proteomes" id="UP000258606"/>
    </source>
</evidence>
<dbReference type="SMART" id="SM00487">
    <property type="entry name" value="DEXDc"/>
    <property type="match status" value="1"/>
</dbReference>
<evidence type="ECO:0000259" key="2">
    <source>
        <dbReference type="PROSITE" id="PS51194"/>
    </source>
</evidence>
<keyword evidence="3" id="KW-0378">Hydrolase</keyword>
<dbReference type="GO" id="GO:0016787">
    <property type="term" value="F:hydrolase activity"/>
    <property type="evidence" value="ECO:0007669"/>
    <property type="project" value="InterPro"/>
</dbReference>
<dbReference type="GO" id="GO:0003677">
    <property type="term" value="F:DNA binding"/>
    <property type="evidence" value="ECO:0007669"/>
    <property type="project" value="InterPro"/>
</dbReference>
<dbReference type="InterPro" id="IPR001650">
    <property type="entry name" value="Helicase_C-like"/>
</dbReference>
<dbReference type="Pfam" id="PF04851">
    <property type="entry name" value="ResIII"/>
    <property type="match status" value="1"/>
</dbReference>
<keyword evidence="4" id="KW-1185">Reference proteome</keyword>
<dbReference type="Pfam" id="PF00271">
    <property type="entry name" value="Helicase_C"/>
    <property type="match status" value="1"/>
</dbReference>
<reference evidence="3 4" key="1">
    <citation type="submission" date="2017-07" db="EMBL/GenBank/DDBJ databases">
        <title>Characterization of ecologically diverse viruses infecting co-occurring strains of cosmopolitan hyperhalophilic Bacteroidetes.</title>
        <authorList>
            <person name="Villamor J."/>
            <person name="Ramos-Barbero M.D."/>
            <person name="Gonzalez-Torres P."/>
            <person name="Gabaldon T."/>
            <person name="Rollesso-Mora R."/>
            <person name="Meseguer I."/>
            <person name="Martinez-Garcia M."/>
            <person name="Santos F."/>
            <person name="Anton J."/>
        </authorList>
    </citation>
    <scope>NUCLEOTIDE SEQUENCE [LARGE SCALE GENOMIC DNA]</scope>
</reference>
<dbReference type="GeneID" id="40236306"/>
<dbReference type="EMBL" id="MF580959">
    <property type="protein sequence ID" value="AUO79116.1"/>
    <property type="molecule type" value="Genomic_DNA"/>
</dbReference>
<dbReference type="PROSITE" id="PS51194">
    <property type="entry name" value="HELICASE_CTER"/>
    <property type="match status" value="1"/>
</dbReference>
<dbReference type="RefSeq" id="YP_009639511.1">
    <property type="nucleotide sequence ID" value="NC_042351.1"/>
</dbReference>
<keyword evidence="3" id="KW-0347">Helicase</keyword>
<keyword evidence="3" id="KW-0067">ATP-binding</keyword>
<feature type="domain" description="Helicase ATP-binding" evidence="1">
    <location>
        <begin position="18"/>
        <end position="187"/>
    </location>
</feature>
<evidence type="ECO:0000313" key="3">
    <source>
        <dbReference type="EMBL" id="AUO79116.1"/>
    </source>
</evidence>
<dbReference type="InterPro" id="IPR027417">
    <property type="entry name" value="P-loop_NTPase"/>
</dbReference>
<dbReference type="InterPro" id="IPR014001">
    <property type="entry name" value="Helicase_ATP-bd"/>
</dbReference>
<dbReference type="Proteomes" id="UP000258606">
    <property type="component" value="Segment"/>
</dbReference>
<dbReference type="Gene3D" id="3.40.50.300">
    <property type="entry name" value="P-loop containing nucleotide triphosphate hydrolases"/>
    <property type="match status" value="2"/>
</dbReference>
<dbReference type="PANTHER" id="PTHR47396:SF1">
    <property type="entry name" value="ATP-DEPENDENT HELICASE IRC3-RELATED"/>
    <property type="match status" value="1"/>
</dbReference>
<evidence type="ECO:0000259" key="1">
    <source>
        <dbReference type="PROSITE" id="PS51192"/>
    </source>
</evidence>
<dbReference type="GO" id="GO:0005524">
    <property type="term" value="F:ATP binding"/>
    <property type="evidence" value="ECO:0007669"/>
    <property type="project" value="InterPro"/>
</dbReference>